<gene>
    <name evidence="3" type="ORF">SAMN02745220_05027</name>
</gene>
<name>A0A1M7YKW9_9BACT</name>
<protein>
    <submittedName>
        <fullName evidence="3">Antitoxin ParD1/3/4</fullName>
    </submittedName>
</protein>
<dbReference type="Pfam" id="PF03693">
    <property type="entry name" value="ParD_antitoxin"/>
    <property type="match status" value="1"/>
</dbReference>
<dbReference type="InterPro" id="IPR010985">
    <property type="entry name" value="Ribbon_hlx_hlx"/>
</dbReference>
<reference evidence="3 4" key="1">
    <citation type="submission" date="2016-12" db="EMBL/GenBank/DDBJ databases">
        <authorList>
            <person name="Song W.-J."/>
            <person name="Kurnit D.M."/>
        </authorList>
    </citation>
    <scope>NUCLEOTIDE SEQUENCE [LARGE SCALE GENOMIC DNA]</scope>
    <source>
        <strain evidence="3 4">DSM 18488</strain>
    </source>
</reference>
<dbReference type="EMBL" id="FRFE01000050">
    <property type="protein sequence ID" value="SHO53255.1"/>
    <property type="molecule type" value="Genomic_DNA"/>
</dbReference>
<dbReference type="PANTHER" id="PTHR36582">
    <property type="entry name" value="ANTITOXIN PARD"/>
    <property type="match status" value="1"/>
</dbReference>
<evidence type="ECO:0000313" key="3">
    <source>
        <dbReference type="EMBL" id="SHO53255.1"/>
    </source>
</evidence>
<evidence type="ECO:0000256" key="2">
    <source>
        <dbReference type="ARBA" id="ARBA00022649"/>
    </source>
</evidence>
<keyword evidence="4" id="KW-1185">Reference proteome</keyword>
<dbReference type="InterPro" id="IPR038296">
    <property type="entry name" value="ParD_sf"/>
</dbReference>
<keyword evidence="2" id="KW-1277">Toxin-antitoxin system</keyword>
<sequence length="78" mass="8932">MATLNISMPDEMRAFIESRVSTGEYQSASDYMRDLIRHDREETERLLVEGLESGTSQPLDMATLRKKAQTLLKQEQAL</sequence>
<organism evidence="3 4">
    <name type="scientific">Desulfopila aestuarii DSM 18488</name>
    <dbReference type="NCBI Taxonomy" id="1121416"/>
    <lineage>
        <taxon>Bacteria</taxon>
        <taxon>Pseudomonadati</taxon>
        <taxon>Thermodesulfobacteriota</taxon>
        <taxon>Desulfobulbia</taxon>
        <taxon>Desulfobulbales</taxon>
        <taxon>Desulfocapsaceae</taxon>
        <taxon>Desulfopila</taxon>
    </lineage>
</organism>
<comment type="similarity">
    <text evidence="1">Belongs to the ParD antitoxin family.</text>
</comment>
<dbReference type="OrthoDB" id="9811310at2"/>
<dbReference type="InterPro" id="IPR022789">
    <property type="entry name" value="ParD"/>
</dbReference>
<dbReference type="PANTHER" id="PTHR36582:SF2">
    <property type="entry name" value="ANTITOXIN PARD"/>
    <property type="match status" value="1"/>
</dbReference>
<dbReference type="AlphaFoldDB" id="A0A1M7YKW9"/>
<evidence type="ECO:0000313" key="4">
    <source>
        <dbReference type="Proteomes" id="UP000184603"/>
    </source>
</evidence>
<evidence type="ECO:0000256" key="1">
    <source>
        <dbReference type="ARBA" id="ARBA00008580"/>
    </source>
</evidence>
<dbReference type="Gene3D" id="6.10.10.120">
    <property type="entry name" value="Antitoxin ParD1-like"/>
    <property type="match status" value="1"/>
</dbReference>
<dbReference type="RefSeq" id="WP_073616847.1">
    <property type="nucleotide sequence ID" value="NZ_FRFE01000050.1"/>
</dbReference>
<dbReference type="Proteomes" id="UP000184603">
    <property type="component" value="Unassembled WGS sequence"/>
</dbReference>
<dbReference type="NCBIfam" id="TIGR02606">
    <property type="entry name" value="antidote_CC2985"/>
    <property type="match status" value="1"/>
</dbReference>
<accession>A0A1M7YKW9</accession>
<dbReference type="STRING" id="1121416.SAMN02745220_05027"/>
<dbReference type="GO" id="GO:0006355">
    <property type="term" value="P:regulation of DNA-templated transcription"/>
    <property type="evidence" value="ECO:0007669"/>
    <property type="project" value="InterPro"/>
</dbReference>
<dbReference type="CDD" id="cd22231">
    <property type="entry name" value="RHH_NikR_HicB-like"/>
    <property type="match status" value="1"/>
</dbReference>
<proteinExistence type="inferred from homology"/>
<dbReference type="SUPFAM" id="SSF47598">
    <property type="entry name" value="Ribbon-helix-helix"/>
    <property type="match status" value="1"/>
</dbReference>